<sequence>MKKQDRTIWVKKPQSSDYPTSKERMELLPLPPLPPSHDYVSHVSVYQLGDDRRSNGYVVVIHIIPLFPKME</sequence>
<proteinExistence type="predicted"/>
<protein>
    <submittedName>
        <fullName evidence="2">Uncharacterized protein</fullName>
    </submittedName>
</protein>
<gene>
    <name evidence="2" type="ORF">DY000_02004281</name>
</gene>
<reference evidence="2 3" key="1">
    <citation type="journal article" date="2020" name="BMC Genomics">
        <title>Intraspecific diversification of the crop wild relative Brassica cretica Lam. using demographic model selection.</title>
        <authorList>
            <person name="Kioukis A."/>
            <person name="Michalopoulou V.A."/>
            <person name="Briers L."/>
            <person name="Pirintsos S."/>
            <person name="Studholme D.J."/>
            <person name="Pavlidis P."/>
            <person name="Sarris P.F."/>
        </authorList>
    </citation>
    <scope>NUCLEOTIDE SEQUENCE [LARGE SCALE GENOMIC DNA]</scope>
    <source>
        <strain evidence="3">cv. PFS-1207/04</strain>
    </source>
</reference>
<name>A0ABQ7CHI4_BRACR</name>
<accession>A0ABQ7CHI4</accession>
<comment type="caution">
    <text evidence="2">The sequence shown here is derived from an EMBL/GenBank/DDBJ whole genome shotgun (WGS) entry which is preliminary data.</text>
</comment>
<evidence type="ECO:0000313" key="2">
    <source>
        <dbReference type="EMBL" id="KAF3550517.1"/>
    </source>
</evidence>
<keyword evidence="3" id="KW-1185">Reference proteome</keyword>
<feature type="region of interest" description="Disordered" evidence="1">
    <location>
        <begin position="1"/>
        <end position="21"/>
    </location>
</feature>
<evidence type="ECO:0000256" key="1">
    <source>
        <dbReference type="SAM" id="MobiDB-lite"/>
    </source>
</evidence>
<dbReference type="Proteomes" id="UP000266723">
    <property type="component" value="Unassembled WGS sequence"/>
</dbReference>
<dbReference type="EMBL" id="QGKV02000832">
    <property type="protein sequence ID" value="KAF3550517.1"/>
    <property type="molecule type" value="Genomic_DNA"/>
</dbReference>
<organism evidence="2 3">
    <name type="scientific">Brassica cretica</name>
    <name type="common">Mustard</name>
    <dbReference type="NCBI Taxonomy" id="69181"/>
    <lineage>
        <taxon>Eukaryota</taxon>
        <taxon>Viridiplantae</taxon>
        <taxon>Streptophyta</taxon>
        <taxon>Embryophyta</taxon>
        <taxon>Tracheophyta</taxon>
        <taxon>Spermatophyta</taxon>
        <taxon>Magnoliopsida</taxon>
        <taxon>eudicotyledons</taxon>
        <taxon>Gunneridae</taxon>
        <taxon>Pentapetalae</taxon>
        <taxon>rosids</taxon>
        <taxon>malvids</taxon>
        <taxon>Brassicales</taxon>
        <taxon>Brassicaceae</taxon>
        <taxon>Brassiceae</taxon>
        <taxon>Brassica</taxon>
    </lineage>
</organism>
<evidence type="ECO:0000313" key="3">
    <source>
        <dbReference type="Proteomes" id="UP000266723"/>
    </source>
</evidence>